<dbReference type="RefSeq" id="WP_212595899.1">
    <property type="nucleotide sequence ID" value="NZ_CP073587.1"/>
</dbReference>
<keyword evidence="3" id="KW-1003">Cell membrane</keyword>
<dbReference type="InterPro" id="IPR051612">
    <property type="entry name" value="Teichoic_Acid_Biosynth"/>
</dbReference>
<evidence type="ECO:0000313" key="7">
    <source>
        <dbReference type="EMBL" id="QUN06892.1"/>
    </source>
</evidence>
<dbReference type="InterPro" id="IPR043148">
    <property type="entry name" value="TagF_C"/>
</dbReference>
<proteinExistence type="inferred from homology"/>
<dbReference type="EMBL" id="CP073587">
    <property type="protein sequence ID" value="QUN06892.1"/>
    <property type="molecule type" value="Genomic_DNA"/>
</dbReference>
<evidence type="ECO:0000256" key="6">
    <source>
        <dbReference type="ARBA" id="ARBA00023136"/>
    </source>
</evidence>
<sequence length="390" mass="45775">MSFLIRKIIYLSTWIISFFIPRNKKKLILGAWFGQEYGDNTKYFLRYLLKNYKGCFDITWVCKSEAVLCKINEEFGGEVRVVLSGKPRAFYHQLRAAFFFTVTGRADVDYHLLGGATHIELWHGIPLKKINYDTYTSSGKRLRRIAEFLHKKKYFVVGPSKGLIKTYCSAFDIEEEKILNIGQCRTDVFFDNSLEFETLPDILKGKYILYMPTHRYEGNVIFKFDDLLDLEFIDSLCESLGCKFVIKKHFYHKENNPELNRFSNIVDITDMKIDPLILLKHSQALITDYSSCYIDYLLIGKPIIFYCYDLENYIENERGLYRQFEDAIPSEPVFNKYSLNLKLNTIFECEKSDKYISTCLFYHDKFPGINYYQSSSEKLVSLLFSGSIKK</sequence>
<evidence type="ECO:0000256" key="3">
    <source>
        <dbReference type="ARBA" id="ARBA00022475"/>
    </source>
</evidence>
<evidence type="ECO:0000313" key="8">
    <source>
        <dbReference type="Proteomes" id="UP000679575"/>
    </source>
</evidence>
<comment type="subcellular location">
    <subcellularLocation>
        <location evidence="1">Cell membrane</location>
        <topology evidence="1">Peripheral membrane protein</topology>
    </subcellularLocation>
</comment>
<dbReference type="InterPro" id="IPR007554">
    <property type="entry name" value="Glycerophosphate_synth"/>
</dbReference>
<dbReference type="Pfam" id="PF04464">
    <property type="entry name" value="Glyphos_transf"/>
    <property type="match status" value="1"/>
</dbReference>
<keyword evidence="4" id="KW-0808">Transferase</keyword>
<evidence type="ECO:0000256" key="5">
    <source>
        <dbReference type="ARBA" id="ARBA00022944"/>
    </source>
</evidence>
<evidence type="ECO:0000256" key="2">
    <source>
        <dbReference type="ARBA" id="ARBA00010488"/>
    </source>
</evidence>
<dbReference type="Gene3D" id="3.40.50.11820">
    <property type="match status" value="1"/>
</dbReference>
<dbReference type="Gene3D" id="3.40.50.12580">
    <property type="match status" value="1"/>
</dbReference>
<comment type="similarity">
    <text evidence="2">Belongs to the CDP-glycerol glycerophosphotransferase family.</text>
</comment>
<gene>
    <name evidence="7" type="ORF">KDN34_05445</name>
</gene>
<accession>A0ABX7YW35</accession>
<dbReference type="Proteomes" id="UP000679575">
    <property type="component" value="Chromosome"/>
</dbReference>
<reference evidence="7 8" key="1">
    <citation type="submission" date="2021-04" db="EMBL/GenBank/DDBJ databases">
        <title>Novel species identification of genus Shewanella.</title>
        <authorList>
            <person name="Liu G."/>
        </authorList>
    </citation>
    <scope>NUCLEOTIDE SEQUENCE [LARGE SCALE GENOMIC DNA]</scope>
    <source>
        <strain evidence="7 8">FJAT-54481</strain>
    </source>
</reference>
<protein>
    <submittedName>
        <fullName evidence="7">CDP-glycerol glycerophosphotransferase family protein</fullName>
    </submittedName>
</protein>
<evidence type="ECO:0000256" key="4">
    <source>
        <dbReference type="ARBA" id="ARBA00022679"/>
    </source>
</evidence>
<dbReference type="InterPro" id="IPR043149">
    <property type="entry name" value="TagF_N"/>
</dbReference>
<evidence type="ECO:0000256" key="1">
    <source>
        <dbReference type="ARBA" id="ARBA00004202"/>
    </source>
</evidence>
<organism evidence="7 8">
    <name type="scientific">Shewanella yunxiaonensis</name>
    <dbReference type="NCBI Taxonomy" id="2829809"/>
    <lineage>
        <taxon>Bacteria</taxon>
        <taxon>Pseudomonadati</taxon>
        <taxon>Pseudomonadota</taxon>
        <taxon>Gammaproteobacteria</taxon>
        <taxon>Alteromonadales</taxon>
        <taxon>Shewanellaceae</taxon>
        <taxon>Shewanella</taxon>
    </lineage>
</organism>
<dbReference type="PANTHER" id="PTHR37316:SF3">
    <property type="entry name" value="TEICHOIC ACID GLYCEROL-PHOSPHATE TRANSFERASE"/>
    <property type="match status" value="1"/>
</dbReference>
<keyword evidence="5" id="KW-0777">Teichoic acid biosynthesis</keyword>
<dbReference type="PANTHER" id="PTHR37316">
    <property type="entry name" value="TEICHOIC ACID GLYCEROL-PHOSPHATE PRIMASE"/>
    <property type="match status" value="1"/>
</dbReference>
<keyword evidence="6" id="KW-0472">Membrane</keyword>
<keyword evidence="8" id="KW-1185">Reference proteome</keyword>
<name>A0ABX7YW35_9GAMM</name>
<dbReference type="SUPFAM" id="SSF53756">
    <property type="entry name" value="UDP-Glycosyltransferase/glycogen phosphorylase"/>
    <property type="match status" value="1"/>
</dbReference>